<dbReference type="InterPro" id="IPR001199">
    <property type="entry name" value="Cyt_B5-like_heme/steroid-bd"/>
</dbReference>
<dbReference type="GO" id="GO:0016020">
    <property type="term" value="C:membrane"/>
    <property type="evidence" value="ECO:0007669"/>
    <property type="project" value="UniProtKB-SubCell"/>
</dbReference>
<feature type="domain" description="Fatty acid desaturase" evidence="11">
    <location>
        <begin position="148"/>
        <end position="399"/>
    </location>
</feature>
<keyword evidence="3 9" id="KW-0812">Transmembrane</keyword>
<dbReference type="InterPro" id="IPR012171">
    <property type="entry name" value="Fatty_acid_desaturase"/>
</dbReference>
<evidence type="ECO:0000256" key="6">
    <source>
        <dbReference type="ARBA" id="ARBA00023098"/>
    </source>
</evidence>
<protein>
    <submittedName>
        <fullName evidence="12">Fatty acid desaturase</fullName>
    </submittedName>
</protein>
<proteinExistence type="inferred from homology"/>
<dbReference type="Gene3D" id="3.10.120.10">
    <property type="entry name" value="Cytochrome b5-like heme/steroid binding domain"/>
    <property type="match status" value="1"/>
</dbReference>
<keyword evidence="4 9" id="KW-1133">Transmembrane helix</keyword>
<comment type="subcellular location">
    <subcellularLocation>
        <location evidence="1">Membrane</location>
        <topology evidence="1">Multi-pass membrane protein</topology>
    </subcellularLocation>
</comment>
<feature type="region of interest" description="Disordered" evidence="8">
    <location>
        <begin position="1"/>
        <end position="28"/>
    </location>
</feature>
<dbReference type="CDD" id="cd03506">
    <property type="entry name" value="Delta6-FADS-like"/>
    <property type="match status" value="1"/>
</dbReference>
<evidence type="ECO:0000256" key="1">
    <source>
        <dbReference type="ARBA" id="ARBA00004141"/>
    </source>
</evidence>
<organism evidence="12 13">
    <name type="scientific">Pycnococcus provasolii</name>
    <dbReference type="NCBI Taxonomy" id="41880"/>
    <lineage>
        <taxon>Eukaryota</taxon>
        <taxon>Viridiplantae</taxon>
        <taxon>Chlorophyta</taxon>
        <taxon>Pseudoscourfieldiophyceae</taxon>
        <taxon>Pseudoscourfieldiales</taxon>
        <taxon>Pycnococcaceae</taxon>
        <taxon>Pycnococcus</taxon>
    </lineage>
</organism>
<feature type="compositionally biased region" description="Low complexity" evidence="8">
    <location>
        <begin position="7"/>
        <end position="28"/>
    </location>
</feature>
<dbReference type="PIRSF" id="PIRSF015921">
    <property type="entry name" value="FA_sphinglp_des"/>
    <property type="match status" value="1"/>
</dbReference>
<evidence type="ECO:0000313" key="12">
    <source>
        <dbReference type="EMBL" id="GHP07673.1"/>
    </source>
</evidence>
<keyword evidence="5" id="KW-0560">Oxidoreductase</keyword>
<dbReference type="OrthoDB" id="260091at2759"/>
<comment type="similarity">
    <text evidence="2">Belongs to the fatty acid desaturase type 1 family.</text>
</comment>
<evidence type="ECO:0000256" key="5">
    <source>
        <dbReference type="ARBA" id="ARBA00023002"/>
    </source>
</evidence>
<evidence type="ECO:0000256" key="7">
    <source>
        <dbReference type="ARBA" id="ARBA00023136"/>
    </source>
</evidence>
<dbReference type="GO" id="GO:0016717">
    <property type="term" value="F:oxidoreductase activity, acting on paired donors, with oxidation of a pair of donors resulting in the reduction of molecular oxygen to two molecules of water"/>
    <property type="evidence" value="ECO:0007669"/>
    <property type="project" value="TreeGrafter"/>
</dbReference>
<dbReference type="PANTHER" id="PTHR19353:SF88">
    <property type="entry name" value="DELTA(5) FATTY ACID DESATURASE FAT-4"/>
    <property type="match status" value="1"/>
</dbReference>
<evidence type="ECO:0000259" key="11">
    <source>
        <dbReference type="Pfam" id="PF00487"/>
    </source>
</evidence>
<dbReference type="EMBL" id="BNJQ01000017">
    <property type="protein sequence ID" value="GHP07673.1"/>
    <property type="molecule type" value="Genomic_DNA"/>
</dbReference>
<feature type="domain" description="Cytochrome b5 heme-binding" evidence="10">
    <location>
        <begin position="31"/>
        <end position="79"/>
    </location>
</feature>
<evidence type="ECO:0000256" key="2">
    <source>
        <dbReference type="ARBA" id="ARBA00009295"/>
    </source>
</evidence>
<dbReference type="AlphaFoldDB" id="A0A830HLX4"/>
<name>A0A830HLX4_9CHLO</name>
<dbReference type="PANTHER" id="PTHR19353">
    <property type="entry name" value="FATTY ACID DESATURASE 2"/>
    <property type="match status" value="1"/>
</dbReference>
<gene>
    <name evidence="12" type="ORF">PPROV_000641500</name>
</gene>
<dbReference type="InterPro" id="IPR005804">
    <property type="entry name" value="FA_desaturase_dom"/>
</dbReference>
<dbReference type="Pfam" id="PF00487">
    <property type="entry name" value="FA_desaturase"/>
    <property type="match status" value="1"/>
</dbReference>
<sequence>MGKGGESSKSSSSLRSSASASAKSPSLSSEVLIDGVWYDTSSFKHPGGRVLSYYAGRDATQAYHEFHQRSAKAAKFLKTLPSREAQPSESESSKDGLVRDFDELRMQLEKEGFFKPNYAHTVYRLAELAVMCVAGVALWMQGYKAASVVMIGIMQGRCGWLMHEGGHYSLTGNIKVDRALQIFLYGTGCGMSASWWRNQHNKHHATPQKVGYDVDLNTLPLVAFCKDVLKSSHPTALKAWLKLQPWLFIPVTNQLVGFGWQFYLHPRHIIRTKNVAEMAAFAARFAIIGALTYALGAGNTAALYLATNTVSFNYIFLNFAVSHTHLPTLQKHENTDWVRYAAVHTMNVHSSWWCNWWMAYLNFQIEHHLFPSMPQYRHPIVSPRVRAMFEKHGVKYDSRGYLEAMHDCFSNLKSVGDLAFTG</sequence>
<keyword evidence="6" id="KW-0443">Lipid metabolism</keyword>
<evidence type="ECO:0000256" key="8">
    <source>
        <dbReference type="SAM" id="MobiDB-lite"/>
    </source>
</evidence>
<evidence type="ECO:0000256" key="4">
    <source>
        <dbReference type="ARBA" id="ARBA00022989"/>
    </source>
</evidence>
<dbReference type="GO" id="GO:0006629">
    <property type="term" value="P:lipid metabolic process"/>
    <property type="evidence" value="ECO:0007669"/>
    <property type="project" value="UniProtKB-KW"/>
</dbReference>
<dbReference type="Proteomes" id="UP000660262">
    <property type="component" value="Unassembled WGS sequence"/>
</dbReference>
<dbReference type="SUPFAM" id="SSF55856">
    <property type="entry name" value="Cytochrome b5-like heme/steroid binding domain"/>
    <property type="match status" value="1"/>
</dbReference>
<dbReference type="Pfam" id="PF00173">
    <property type="entry name" value="Cyt-b5"/>
    <property type="match status" value="1"/>
</dbReference>
<accession>A0A830HLX4</accession>
<evidence type="ECO:0000313" key="13">
    <source>
        <dbReference type="Proteomes" id="UP000660262"/>
    </source>
</evidence>
<keyword evidence="7 9" id="KW-0472">Membrane</keyword>
<feature type="transmembrane region" description="Helical" evidence="9">
    <location>
        <begin position="243"/>
        <end position="263"/>
    </location>
</feature>
<comment type="caution">
    <text evidence="12">The sequence shown here is derived from an EMBL/GenBank/DDBJ whole genome shotgun (WGS) entry which is preliminary data.</text>
</comment>
<reference evidence="12" key="1">
    <citation type="submission" date="2020-10" db="EMBL/GenBank/DDBJ databases">
        <title>Unveiling of a novel bifunctional photoreceptor, Dualchrome1, isolated from a cosmopolitan green alga.</title>
        <authorList>
            <person name="Suzuki S."/>
            <person name="Kawachi M."/>
        </authorList>
    </citation>
    <scope>NUCLEOTIDE SEQUENCE</scope>
    <source>
        <strain evidence="12">NIES 2893</strain>
    </source>
</reference>
<evidence type="ECO:0000256" key="3">
    <source>
        <dbReference type="ARBA" id="ARBA00022692"/>
    </source>
</evidence>
<keyword evidence="13" id="KW-1185">Reference proteome</keyword>
<evidence type="ECO:0000259" key="10">
    <source>
        <dbReference type="Pfam" id="PF00173"/>
    </source>
</evidence>
<evidence type="ECO:0000256" key="9">
    <source>
        <dbReference type="SAM" id="Phobius"/>
    </source>
</evidence>
<dbReference type="InterPro" id="IPR036400">
    <property type="entry name" value="Cyt_B5-like_heme/steroid_sf"/>
</dbReference>